<accession>A0A0K0G234</accession>
<feature type="chain" id="PRO_5005330403" evidence="1">
    <location>
        <begin position="22"/>
        <end position="359"/>
    </location>
</feature>
<keyword evidence="1" id="KW-0732">Signal</keyword>
<reference evidence="4" key="1">
    <citation type="submission" date="2014-07" db="EMBL/GenBank/DDBJ databases">
        <authorList>
            <person name="Martin A.A"/>
            <person name="De Silva N."/>
        </authorList>
    </citation>
    <scope>NUCLEOTIDE SEQUENCE</scope>
</reference>
<evidence type="ECO:0000313" key="4">
    <source>
        <dbReference type="Proteomes" id="UP000035680"/>
    </source>
</evidence>
<dbReference type="Pfam" id="PF00188">
    <property type="entry name" value="CAP"/>
    <property type="match status" value="1"/>
</dbReference>
<dbReference type="SUPFAM" id="SSF55797">
    <property type="entry name" value="PR-1-like"/>
    <property type="match status" value="1"/>
</dbReference>
<dbReference type="InterPro" id="IPR035940">
    <property type="entry name" value="CAP_sf"/>
</dbReference>
<evidence type="ECO:0000313" key="5">
    <source>
        <dbReference type="WBParaSite" id="SVE_1878000.1"/>
    </source>
</evidence>
<dbReference type="WBParaSite" id="SVE_1878000.1">
    <property type="protein sequence ID" value="SVE_1878000.1"/>
    <property type="gene ID" value="SVE_1878000"/>
</dbReference>
<evidence type="ECO:0000259" key="3">
    <source>
        <dbReference type="Pfam" id="PF24100"/>
    </source>
</evidence>
<organism evidence="4 5">
    <name type="scientific">Strongyloides venezuelensis</name>
    <name type="common">Threadworm</name>
    <dbReference type="NCBI Taxonomy" id="75913"/>
    <lineage>
        <taxon>Eukaryota</taxon>
        <taxon>Metazoa</taxon>
        <taxon>Ecdysozoa</taxon>
        <taxon>Nematoda</taxon>
        <taxon>Chromadorea</taxon>
        <taxon>Rhabditida</taxon>
        <taxon>Tylenchina</taxon>
        <taxon>Panagrolaimomorpha</taxon>
        <taxon>Strongyloidoidea</taxon>
        <taxon>Strongyloididae</taxon>
        <taxon>Strongyloides</taxon>
    </lineage>
</organism>
<dbReference type="Proteomes" id="UP000035680">
    <property type="component" value="Unassembled WGS sequence"/>
</dbReference>
<feature type="domain" description="DUF7381" evidence="3">
    <location>
        <begin position="20"/>
        <end position="136"/>
    </location>
</feature>
<protein>
    <submittedName>
        <fullName evidence="5">SCP domain-containing protein</fullName>
    </submittedName>
</protein>
<dbReference type="InterPro" id="IPR014044">
    <property type="entry name" value="CAP_dom"/>
</dbReference>
<reference evidence="5" key="2">
    <citation type="submission" date="2015-08" db="UniProtKB">
        <authorList>
            <consortium name="WormBaseParasite"/>
        </authorList>
    </citation>
    <scope>IDENTIFICATION</scope>
</reference>
<evidence type="ECO:0000259" key="2">
    <source>
        <dbReference type="Pfam" id="PF00188"/>
    </source>
</evidence>
<feature type="signal peptide" evidence="1">
    <location>
        <begin position="1"/>
        <end position="21"/>
    </location>
</feature>
<sequence>MLMKLLLFIVFCLIIIQKCTTYDFAIGYMVVKVKDGIRYSYRDHLYRTKEDVAQEVMKNHPTVKQKKLFLVKVAEISHSTRLIDPNNYKYENVIEIYNRNPCRVILYEFCVHGRIYYKCFNKKFHSFNEAELYAKKKDSLISYFCCYKHINNNNKSKDLLKKVGKGDYSAKVWHSIWKTCYKYSCFSRNNFENLKIRYVFEINIHRIEHKGSPIRQNTDLTFKAEKYLEEILEETLDLESFNLPKRYLQIYTRIPTYMAPLLIKQWYDESKYYTFSTDVLIKKAIHFSSIVWREVRYVGFAIRETCNNLHIVYLFHPTPNIRRGFSDNVLKRKTSFRESLRNSIRSPLRSSFKTRKFSI</sequence>
<dbReference type="Pfam" id="PF24100">
    <property type="entry name" value="DUF7381"/>
    <property type="match status" value="1"/>
</dbReference>
<dbReference type="Gene3D" id="3.40.33.10">
    <property type="entry name" value="CAP"/>
    <property type="match status" value="1"/>
</dbReference>
<proteinExistence type="predicted"/>
<name>A0A0K0G234_STRVS</name>
<feature type="domain" description="SCP" evidence="2">
    <location>
        <begin position="201"/>
        <end position="310"/>
    </location>
</feature>
<evidence type="ECO:0000256" key="1">
    <source>
        <dbReference type="SAM" id="SignalP"/>
    </source>
</evidence>
<dbReference type="AlphaFoldDB" id="A0A0K0G234"/>
<keyword evidence="4" id="KW-1185">Reference proteome</keyword>
<dbReference type="InterPro" id="IPR055805">
    <property type="entry name" value="DUF7381"/>
</dbReference>